<protein>
    <submittedName>
        <fullName evidence="1">Uncharacterized protein</fullName>
    </submittedName>
</protein>
<name>A0A8S2MHQ6_9BILA</name>
<reference evidence="1" key="1">
    <citation type="submission" date="2021-02" db="EMBL/GenBank/DDBJ databases">
        <authorList>
            <person name="Nowell W R."/>
        </authorList>
    </citation>
    <scope>NUCLEOTIDE SEQUENCE</scope>
</reference>
<dbReference type="Proteomes" id="UP000676336">
    <property type="component" value="Unassembled WGS sequence"/>
</dbReference>
<gene>
    <name evidence="1" type="ORF">SMN809_LOCUS9645</name>
</gene>
<evidence type="ECO:0000313" key="2">
    <source>
        <dbReference type="Proteomes" id="UP000676336"/>
    </source>
</evidence>
<dbReference type="AlphaFoldDB" id="A0A8S2MHQ6"/>
<sequence>MISKTNRNQRQRDPKAEKERLYAELFAPYERIHPYSLHFVHNATTRDELKMLIDTAQTTTNFVFDTESNCLTNFPSITQAMFMKQIHENSLVLIIETAHLPVESSYEFLPRKQLFNCIFRSQSHIYTWGAILDELAPFLQFNLFHLPLAFQSTLNDNDDQDNDDTLIINAPVFNSIIFLHPIGINNIKRSRNESWSIQDDERILNRNRTFSSTYRRNMITYAANECTSLTALIQFMYRSNIPSALQYVQYPVDIGEYNFDQEQNGSSLSFQVHLEDIKTSDDEDMDYLMAVHDINERHSMKNANAEPYHQQLHDDNLININNDSNLLNDYINIKHKIRQRRTVQAQKRRNQKTSIKHRKNCYIYELIRPVNMSIKLVKNKLKEFGINYLNVNIVRSQLYFGLKSHRDQIEYEIYYQ</sequence>
<dbReference type="EMBL" id="CAJOBI010003159">
    <property type="protein sequence ID" value="CAF3958334.1"/>
    <property type="molecule type" value="Genomic_DNA"/>
</dbReference>
<evidence type="ECO:0000313" key="1">
    <source>
        <dbReference type="EMBL" id="CAF3958334.1"/>
    </source>
</evidence>
<accession>A0A8S2MHQ6</accession>
<proteinExistence type="predicted"/>
<organism evidence="1 2">
    <name type="scientific">Rotaria magnacalcarata</name>
    <dbReference type="NCBI Taxonomy" id="392030"/>
    <lineage>
        <taxon>Eukaryota</taxon>
        <taxon>Metazoa</taxon>
        <taxon>Spiralia</taxon>
        <taxon>Gnathifera</taxon>
        <taxon>Rotifera</taxon>
        <taxon>Eurotatoria</taxon>
        <taxon>Bdelloidea</taxon>
        <taxon>Philodinida</taxon>
        <taxon>Philodinidae</taxon>
        <taxon>Rotaria</taxon>
    </lineage>
</organism>
<comment type="caution">
    <text evidence="1">The sequence shown here is derived from an EMBL/GenBank/DDBJ whole genome shotgun (WGS) entry which is preliminary data.</text>
</comment>